<gene>
    <name evidence="2" type="ORF">ST1E_0003</name>
</gene>
<dbReference type="STRING" id="1208921.ST1E_0003"/>
<keyword evidence="1" id="KW-0175">Coiled coil</keyword>
<organism evidence="2 3">
    <name type="scientific">Candidatus Kinetoplastidibacterium galati TCC219</name>
    <dbReference type="NCBI Taxonomy" id="1208921"/>
    <lineage>
        <taxon>Bacteria</taxon>
        <taxon>Pseudomonadati</taxon>
        <taxon>Pseudomonadota</taxon>
        <taxon>Betaproteobacteria</taxon>
        <taxon>Candidatus Kinetoplastidibacterium</taxon>
    </lineage>
</organism>
<sequence>MLSEIDNLIFRVNGLIDRFKEIRSDNINLLEQLNRCHAEISNMEEVNGKKELDVIYWKDKFVDLEKSTIERDKRYDSEISILKEECEKQNLEVIYWKNKSIDFENRAISLISEKDAIENILNNKLQAQEKDYKEKEELMRHDEHKLRDMLLSQESKISSMRNSVQSAINRLGELANKLPGVFSVEDDINGAS</sequence>
<name>M1L9T2_9PROT</name>
<dbReference type="EMBL" id="CP003806">
    <property type="protein sequence ID" value="AGF49283.1"/>
    <property type="molecule type" value="Genomic_DNA"/>
</dbReference>
<dbReference type="OrthoDB" id="8521170at2"/>
<evidence type="ECO:0000313" key="2">
    <source>
        <dbReference type="EMBL" id="AGF49283.1"/>
    </source>
</evidence>
<dbReference type="RefSeq" id="WP_015389767.1">
    <property type="nucleotide sequence ID" value="NC_020284.1"/>
</dbReference>
<dbReference type="PATRIC" id="fig|1208921.3.peg.575"/>
<accession>M1L9T2</accession>
<dbReference type="AlphaFoldDB" id="M1L9T2"/>
<evidence type="ECO:0000313" key="3">
    <source>
        <dbReference type="Proteomes" id="UP000011658"/>
    </source>
</evidence>
<protein>
    <submittedName>
        <fullName evidence="2">Uncharacterized protein</fullName>
    </submittedName>
</protein>
<keyword evidence="3" id="KW-1185">Reference proteome</keyword>
<dbReference type="HOGENOM" id="CLU_1364100_0_0_4"/>
<dbReference type="KEGG" id="kga:ST1E_0003"/>
<dbReference type="Proteomes" id="UP000011658">
    <property type="component" value="Chromosome"/>
</dbReference>
<reference evidence="2 3" key="1">
    <citation type="journal article" date="2013" name="Genome Biol. Evol.">
        <title>Genome evolution and phylogenomic analysis of candidatus kinetoplastibacterium, the betaproteobacterial endosymbionts of strigomonas and angomonas.</title>
        <authorList>
            <person name="Alves J.M."/>
            <person name="Serrano M.G."/>
            <person name="Maia da Silva F."/>
            <person name="Voegtly L.J."/>
            <person name="Matveyev A.V."/>
            <person name="Teixeira M.M."/>
            <person name="Camargo E.P."/>
            <person name="Buck G.A."/>
        </authorList>
    </citation>
    <scope>NUCLEOTIDE SEQUENCE [LARGE SCALE GENOMIC DNA]</scope>
    <source>
        <strain evidence="2 3">TCC219</strain>
    </source>
</reference>
<feature type="coiled-coil region" evidence="1">
    <location>
        <begin position="118"/>
        <end position="145"/>
    </location>
</feature>
<proteinExistence type="predicted"/>
<evidence type="ECO:0000256" key="1">
    <source>
        <dbReference type="SAM" id="Coils"/>
    </source>
</evidence>